<dbReference type="RefSeq" id="WP_221425115.1">
    <property type="nucleotide sequence ID" value="NZ_CP081295.1"/>
</dbReference>
<accession>A0ABX8ZL12</accession>
<organism evidence="1 2">
    <name type="scientific">Qipengyuania aurantiaca</name>
    <dbReference type="NCBI Taxonomy" id="2867233"/>
    <lineage>
        <taxon>Bacteria</taxon>
        <taxon>Pseudomonadati</taxon>
        <taxon>Pseudomonadota</taxon>
        <taxon>Alphaproteobacteria</taxon>
        <taxon>Sphingomonadales</taxon>
        <taxon>Erythrobacteraceae</taxon>
        <taxon>Qipengyuania</taxon>
    </lineage>
</organism>
<protein>
    <recommendedName>
        <fullName evidence="3">DUF2336 domain-containing protein</fullName>
    </recommendedName>
</protein>
<reference evidence="1 2" key="1">
    <citation type="submission" date="2021-08" db="EMBL/GenBank/DDBJ databases">
        <title>Comparative Genomics Analysis of the Genus Qipengyuania Reveals Extensive Genetic Diversity and Metabolic Versatility, Including the Description of Fifteen Novel Species.</title>
        <authorList>
            <person name="Liu Y."/>
        </authorList>
    </citation>
    <scope>NUCLEOTIDE SEQUENCE [LARGE SCALE GENOMIC DNA]</scope>
    <source>
        <strain evidence="1 2">1NDH13</strain>
    </source>
</reference>
<dbReference type="Proteomes" id="UP000824281">
    <property type="component" value="Chromosome"/>
</dbReference>
<proteinExistence type="predicted"/>
<name>A0ABX8ZL12_9SPHN</name>
<evidence type="ECO:0008006" key="3">
    <source>
        <dbReference type="Google" id="ProtNLM"/>
    </source>
</evidence>
<sequence length="319" mass="33592">MDRAIAMDGPGQPGAGSLRDALLQGDAMLAGIGPILGHLLSAPDHSLFSDEIVARVRGMLSDLAGQILRLQAEATGELGSDAFAERHGAALADHFQTCPALLSHCHALALEWQLTDRLKAQAGLDPVLSPLFQRLIGASDSASSSAAMAALAAQARFVQGQRRMELALAELPVDLLHEALVAWRGYCGETGSDAVARAESRIRQSYDESAGRLALFARLVSGPKGQEALVIEEAGAALFFSALAARSGQSRELAVLSSHERQAVRLALGLRAAGLEPERIDEVLLSLHPSAAPLAGLEEIEQVEARDLLADAANRVERG</sequence>
<dbReference type="EMBL" id="CP081295">
    <property type="protein sequence ID" value="QZD89634.1"/>
    <property type="molecule type" value="Genomic_DNA"/>
</dbReference>
<evidence type="ECO:0000313" key="1">
    <source>
        <dbReference type="EMBL" id="QZD89634.1"/>
    </source>
</evidence>
<keyword evidence="2" id="KW-1185">Reference proteome</keyword>
<gene>
    <name evidence="1" type="ORF">K3148_12640</name>
</gene>
<evidence type="ECO:0000313" key="2">
    <source>
        <dbReference type="Proteomes" id="UP000824281"/>
    </source>
</evidence>